<gene>
    <name evidence="1" type="ORF">CTI12_AA520960</name>
</gene>
<name>A0A2U1L7T6_ARTAN</name>
<reference evidence="1 2" key="1">
    <citation type="journal article" date="2018" name="Mol. Plant">
        <title>The genome of Artemisia annua provides insight into the evolution of Asteraceae family and artemisinin biosynthesis.</title>
        <authorList>
            <person name="Shen Q."/>
            <person name="Zhang L."/>
            <person name="Liao Z."/>
            <person name="Wang S."/>
            <person name="Yan T."/>
            <person name="Shi P."/>
            <person name="Liu M."/>
            <person name="Fu X."/>
            <person name="Pan Q."/>
            <person name="Wang Y."/>
            <person name="Lv Z."/>
            <person name="Lu X."/>
            <person name="Zhang F."/>
            <person name="Jiang W."/>
            <person name="Ma Y."/>
            <person name="Chen M."/>
            <person name="Hao X."/>
            <person name="Li L."/>
            <person name="Tang Y."/>
            <person name="Lv G."/>
            <person name="Zhou Y."/>
            <person name="Sun X."/>
            <person name="Brodelius P.E."/>
            <person name="Rose J.K.C."/>
            <person name="Tang K."/>
        </authorList>
    </citation>
    <scope>NUCLEOTIDE SEQUENCE [LARGE SCALE GENOMIC DNA]</scope>
    <source>
        <strain evidence="2">cv. Huhao1</strain>
        <tissue evidence="1">Leaf</tissue>
    </source>
</reference>
<protein>
    <submittedName>
        <fullName evidence="1">Protein translocase</fullName>
    </submittedName>
</protein>
<dbReference type="Proteomes" id="UP000245207">
    <property type="component" value="Unassembled WGS sequence"/>
</dbReference>
<evidence type="ECO:0000313" key="1">
    <source>
        <dbReference type="EMBL" id="PWA45059.1"/>
    </source>
</evidence>
<accession>A0A2U1L7T6</accession>
<dbReference type="AlphaFoldDB" id="A0A2U1L7T6"/>
<comment type="caution">
    <text evidence="1">The sequence shown here is derived from an EMBL/GenBank/DDBJ whole genome shotgun (WGS) entry which is preliminary data.</text>
</comment>
<sequence>MQVKEKFSRPRTEDALFKKTSDMLSNLGLGHYEENFKKEFLTDQTLPTLKEAKIPVGARGGEGEEKMLEKLTVALLVTYVGLSKGWTLLLDSELSGTSDPLT</sequence>
<dbReference type="OrthoDB" id="1900410at2759"/>
<dbReference type="CDD" id="cd09487">
    <property type="entry name" value="SAM_superfamily"/>
    <property type="match status" value="1"/>
</dbReference>
<dbReference type="EMBL" id="PKPP01010967">
    <property type="protein sequence ID" value="PWA45059.1"/>
    <property type="molecule type" value="Genomic_DNA"/>
</dbReference>
<organism evidence="1 2">
    <name type="scientific">Artemisia annua</name>
    <name type="common">Sweet wormwood</name>
    <dbReference type="NCBI Taxonomy" id="35608"/>
    <lineage>
        <taxon>Eukaryota</taxon>
        <taxon>Viridiplantae</taxon>
        <taxon>Streptophyta</taxon>
        <taxon>Embryophyta</taxon>
        <taxon>Tracheophyta</taxon>
        <taxon>Spermatophyta</taxon>
        <taxon>Magnoliopsida</taxon>
        <taxon>eudicotyledons</taxon>
        <taxon>Gunneridae</taxon>
        <taxon>Pentapetalae</taxon>
        <taxon>asterids</taxon>
        <taxon>campanulids</taxon>
        <taxon>Asterales</taxon>
        <taxon>Asteraceae</taxon>
        <taxon>Asteroideae</taxon>
        <taxon>Anthemideae</taxon>
        <taxon>Artemisiinae</taxon>
        <taxon>Artemisia</taxon>
    </lineage>
</organism>
<dbReference type="STRING" id="35608.A0A2U1L7T6"/>
<evidence type="ECO:0000313" key="2">
    <source>
        <dbReference type="Proteomes" id="UP000245207"/>
    </source>
</evidence>
<keyword evidence="2" id="KW-1185">Reference proteome</keyword>
<proteinExistence type="predicted"/>